<evidence type="ECO:0000313" key="2">
    <source>
        <dbReference type="Proteomes" id="UP000029713"/>
    </source>
</evidence>
<organism evidence="1 2">
    <name type="scientific">Modestobacter caceresii</name>
    <dbReference type="NCBI Taxonomy" id="1522368"/>
    <lineage>
        <taxon>Bacteria</taxon>
        <taxon>Bacillati</taxon>
        <taxon>Actinomycetota</taxon>
        <taxon>Actinomycetes</taxon>
        <taxon>Geodermatophilales</taxon>
        <taxon>Geodermatophilaceae</taxon>
        <taxon>Modestobacter</taxon>
    </lineage>
</organism>
<accession>A0A098YAN7</accession>
<dbReference type="EMBL" id="JPMX01000021">
    <property type="protein sequence ID" value="KGH47559.1"/>
    <property type="molecule type" value="Genomic_DNA"/>
</dbReference>
<dbReference type="STRING" id="1522368.IN07_06625"/>
<evidence type="ECO:0000313" key="1">
    <source>
        <dbReference type="EMBL" id="KGH47559.1"/>
    </source>
</evidence>
<proteinExistence type="predicted"/>
<dbReference type="Proteomes" id="UP000029713">
    <property type="component" value="Unassembled WGS sequence"/>
</dbReference>
<protein>
    <submittedName>
        <fullName evidence="1">Uncharacterized protein</fullName>
    </submittedName>
</protein>
<comment type="caution">
    <text evidence="1">The sequence shown here is derived from an EMBL/GenBank/DDBJ whole genome shotgun (WGS) entry which is preliminary data.</text>
</comment>
<sequence length="99" mass="10809">MRMVSVWILSLHNLHCPECDTLLIERAGRFEVPGRPRPVLVGEVGTLCCRGGHPLPSRHELYAHREERGHARTATVREVAPPTSTDVQLVAAGAPLADA</sequence>
<keyword evidence="2" id="KW-1185">Reference proteome</keyword>
<reference evidence="1 2" key="1">
    <citation type="submission" date="2014-07" db="EMBL/GenBank/DDBJ databases">
        <title>Biosystematic studies on Modestobacter strains isolated from extreme hyper-arid desert soil and from historic building.</title>
        <authorList>
            <person name="Bukarasam K."/>
            <person name="Bull A."/>
            <person name="Girard G."/>
            <person name="van Wezel G."/>
            <person name="Goodfellow M."/>
        </authorList>
    </citation>
    <scope>NUCLEOTIDE SEQUENCE [LARGE SCALE GENOMIC DNA]</scope>
    <source>
        <strain evidence="1 2">KNN45-2b</strain>
    </source>
</reference>
<gene>
    <name evidence="1" type="ORF">IN07_06625</name>
</gene>
<dbReference type="AlphaFoldDB" id="A0A098YAN7"/>
<name>A0A098YAN7_9ACTN</name>